<dbReference type="STRING" id="65489.A0A0D3GRY9"/>
<dbReference type="InterPro" id="IPR011043">
    <property type="entry name" value="Gal_Oxase/kelch_b-propeller"/>
</dbReference>
<dbReference type="AlphaFoldDB" id="A0A0D3GRY9"/>
<protein>
    <recommendedName>
        <fullName evidence="1">F-box domain-containing protein</fullName>
    </recommendedName>
</protein>
<dbReference type="HOGENOM" id="CLU_276276_0_0_1"/>
<keyword evidence="3" id="KW-1185">Reference proteome</keyword>
<dbReference type="InterPro" id="IPR056592">
    <property type="entry name" value="Beta-prop_At3g26010-like"/>
</dbReference>
<organism evidence="2">
    <name type="scientific">Oryza barthii</name>
    <dbReference type="NCBI Taxonomy" id="65489"/>
    <lineage>
        <taxon>Eukaryota</taxon>
        <taxon>Viridiplantae</taxon>
        <taxon>Streptophyta</taxon>
        <taxon>Embryophyta</taxon>
        <taxon>Tracheophyta</taxon>
        <taxon>Spermatophyta</taxon>
        <taxon>Magnoliopsida</taxon>
        <taxon>Liliopsida</taxon>
        <taxon>Poales</taxon>
        <taxon>Poaceae</taxon>
        <taxon>BOP clade</taxon>
        <taxon>Oryzoideae</taxon>
        <taxon>Oryzeae</taxon>
        <taxon>Oryzinae</taxon>
        <taxon>Oryza</taxon>
    </lineage>
</organism>
<dbReference type="InterPro" id="IPR017451">
    <property type="entry name" value="F-box-assoc_interact_dom"/>
</dbReference>
<proteinExistence type="predicted"/>
<evidence type="ECO:0000259" key="1">
    <source>
        <dbReference type="PROSITE" id="PS50181"/>
    </source>
</evidence>
<dbReference type="PANTHER" id="PTHR35546">
    <property type="entry name" value="F-BOX PROTEIN INTERACTION DOMAIN PROTEIN-RELATED"/>
    <property type="match status" value="1"/>
</dbReference>
<dbReference type="FunFam" id="1.20.1280.50:FF:000078">
    <property type="entry name" value="F-box family protein"/>
    <property type="match status" value="1"/>
</dbReference>
<dbReference type="Pfam" id="PF00646">
    <property type="entry name" value="F-box"/>
    <property type="match status" value="2"/>
</dbReference>
<sequence>MEDLPMGRRNPAASLTDDLIVEILRRFPVRSVCRFKRVCRSWRSLIADHEHRKKLPQTLSGFFYESLNGERCPCLAHHFTNVSGKGVPLIFPSFSFLPQCDTVVPLDCCNGLLLCRCFQPGPNNGDDEVGVFHYVVCNPATKEWVMLPDANWANGETRIACLCFDQAISSHFDVLEYVEAEYEDVTGVEIYSSETGLWTLHESGWGDDVVVRHWANPRSVFLNGFLHSATCAAEIVVVDMEGKKWRTIAMPEPEGDTGIIHQTQGRLCAFNVDPDDIFRLSIWILEDYDTDNWILKHTVSSLRLFGGKKSQFGFDYQIIVVHPECNLIFFVYGWDKTLMAYEMDRKEVRVIRNLGHDSSDPYLPWALTCRASAPLLLLRKHPFALGEPSLEWAESHSLVQGFSKERYSYSTPRVFNRIAVASRLRALLSSRLLGNRPAQWRRFTGEGEGARLPTCTTVSTARARGASEAKRRSKRQRYLSLCRFDCFVRAIPICSLFTCSICSRIHGLQAEGLSGRQCKEIIPLDSCNGLLLCRCLQFDGVSKFHYAVCNPATEEWVMLPDANWADGENRIACLCFDPAISSHFHVVEYVEDEAERVTGVEIYSSKTGLWSLHGNGWNGVVLVSLSVNRRSVFLNGFLHSVTPADEIVAVDMEGKKWRKIPVPDRDNDIGIIHQTQGCLCSFNVDLLDIFKLSIWFLEDYDTNNWILKHTVSSLDLFEGKNYRLDFEYQVIAVHPECNLIFFVYGLDNTLMAYEMDRKEENLPNKRRNPAASLTDELIVEVLRRLPVRSVCQFKCVSKSWLRLIADNEHRKKLPQTLSGFFYESMNHERCPYTARHFTNVTGKGMPLVSPTFSFLPQCHDVDLLDCCNGLLLCRCYVSRGTFQFHYAVCNPATKEWVMLPDANWAIEENHTACLCFDPAISSHFHVLEYVEEDEDAYVTLVTGVEIYSSETGLWTLHENGWNDEVVISLSVNRRSVLLNGFLHSVTPADEIVAVDMEGKKWRKIPMPDPDGDIGIIHQTQGRLCAFNVDPNDILELSIWFLEDYYTDNWILKHTVSSIDLFGRKKYQLDFDYQVIAVHPECNLIFFVYGWHNTLMAYEMDRKEVRVIRKLGHESCLPYLPYVPIRRECKQEHVQWCTNKKLQNILEMKDNKDG</sequence>
<dbReference type="Proteomes" id="UP000026960">
    <property type="component" value="Chromosome 7"/>
</dbReference>
<dbReference type="Pfam" id="PF24750">
    <property type="entry name" value="b-prop_At3g26010-like"/>
    <property type="match status" value="3"/>
</dbReference>
<dbReference type="PROSITE" id="PS50181">
    <property type="entry name" value="FBOX"/>
    <property type="match status" value="1"/>
</dbReference>
<feature type="domain" description="F-box" evidence="1">
    <location>
        <begin position="9"/>
        <end position="55"/>
    </location>
</feature>
<name>A0A0D3GRY9_9ORYZ</name>
<dbReference type="InterPro" id="IPR001810">
    <property type="entry name" value="F-box_dom"/>
</dbReference>
<dbReference type="EnsemblPlants" id="OBART07G17280.1">
    <property type="protein sequence ID" value="OBART07G17280.1"/>
    <property type="gene ID" value="OBART07G17280"/>
</dbReference>
<dbReference type="PaxDb" id="65489-OBART07G17280.1"/>
<dbReference type="SUPFAM" id="SSF81383">
    <property type="entry name" value="F-box domain"/>
    <property type="match status" value="2"/>
</dbReference>
<dbReference type="NCBIfam" id="TIGR01640">
    <property type="entry name" value="F_box_assoc_1"/>
    <property type="match status" value="3"/>
</dbReference>
<dbReference type="SMART" id="SM00256">
    <property type="entry name" value="FBOX"/>
    <property type="match status" value="2"/>
</dbReference>
<dbReference type="SUPFAM" id="SSF50965">
    <property type="entry name" value="Galactose oxidase, central domain"/>
    <property type="match status" value="1"/>
</dbReference>
<accession>A0A0D3GRY9</accession>
<evidence type="ECO:0000313" key="2">
    <source>
        <dbReference type="EnsemblPlants" id="OBART07G17280.1"/>
    </source>
</evidence>
<dbReference type="InterPro" id="IPR036047">
    <property type="entry name" value="F-box-like_dom_sf"/>
</dbReference>
<dbReference type="eggNOG" id="ENOG502QWH8">
    <property type="taxonomic scope" value="Eukaryota"/>
</dbReference>
<dbReference type="CDD" id="cd22157">
    <property type="entry name" value="F-box_AtFBW1-like"/>
    <property type="match status" value="2"/>
</dbReference>
<dbReference type="Gramene" id="OBART07G17280.1">
    <property type="protein sequence ID" value="OBART07G17280.1"/>
    <property type="gene ID" value="OBART07G17280"/>
</dbReference>
<evidence type="ECO:0000313" key="3">
    <source>
        <dbReference type="Proteomes" id="UP000026960"/>
    </source>
</evidence>
<reference evidence="2" key="1">
    <citation type="journal article" date="2009" name="Rice">
        <title>De Novo Next Generation Sequencing of Plant Genomes.</title>
        <authorList>
            <person name="Rounsley S."/>
            <person name="Marri P.R."/>
            <person name="Yu Y."/>
            <person name="He R."/>
            <person name="Sisneros N."/>
            <person name="Goicoechea J.L."/>
            <person name="Lee S.J."/>
            <person name="Angelova A."/>
            <person name="Kudrna D."/>
            <person name="Luo M."/>
            <person name="Affourtit J."/>
            <person name="Desany B."/>
            <person name="Knight J."/>
            <person name="Niazi F."/>
            <person name="Egholm M."/>
            <person name="Wing R.A."/>
        </authorList>
    </citation>
    <scope>NUCLEOTIDE SEQUENCE [LARGE SCALE GENOMIC DNA]</scope>
    <source>
        <strain evidence="2">cv. IRGC 105608</strain>
    </source>
</reference>
<reference evidence="2" key="2">
    <citation type="submission" date="2015-03" db="UniProtKB">
        <authorList>
            <consortium name="EnsemblPlants"/>
        </authorList>
    </citation>
    <scope>IDENTIFICATION</scope>
</reference>
<dbReference type="PANTHER" id="PTHR35546:SF105">
    <property type="entry name" value="OS05G0139200 PROTEIN"/>
    <property type="match status" value="1"/>
</dbReference>
<dbReference type="Gene3D" id="1.20.1280.50">
    <property type="match status" value="2"/>
</dbReference>
<dbReference type="InterPro" id="IPR055290">
    <property type="entry name" value="At3g26010-like"/>
</dbReference>